<gene>
    <name evidence="1" type="ORF">ENK37_05315</name>
</gene>
<name>A0A7C4ZH51_9DEIN</name>
<evidence type="ECO:0008006" key="2">
    <source>
        <dbReference type="Google" id="ProtNLM"/>
    </source>
</evidence>
<dbReference type="EMBL" id="DRPZ01000141">
    <property type="protein sequence ID" value="HGY09459.1"/>
    <property type="molecule type" value="Genomic_DNA"/>
</dbReference>
<protein>
    <recommendedName>
        <fullName evidence="2">Serine protease</fullName>
    </recommendedName>
</protein>
<dbReference type="PROSITE" id="PS51257">
    <property type="entry name" value="PROKAR_LIPOPROTEIN"/>
    <property type="match status" value="1"/>
</dbReference>
<proteinExistence type="predicted"/>
<organism evidence="1">
    <name type="scientific">Oceanithermus profundus</name>
    <dbReference type="NCBI Taxonomy" id="187137"/>
    <lineage>
        <taxon>Bacteria</taxon>
        <taxon>Thermotogati</taxon>
        <taxon>Deinococcota</taxon>
        <taxon>Deinococci</taxon>
        <taxon>Thermales</taxon>
        <taxon>Thermaceae</taxon>
        <taxon>Oceanithermus</taxon>
    </lineage>
</organism>
<dbReference type="Proteomes" id="UP000885759">
    <property type="component" value="Unassembled WGS sequence"/>
</dbReference>
<dbReference type="AlphaFoldDB" id="A0A7C4ZH51"/>
<reference evidence="1" key="1">
    <citation type="journal article" date="2020" name="mSystems">
        <title>Genome- and Community-Level Interaction Insights into Carbon Utilization and Element Cycling Functions of Hydrothermarchaeota in Hydrothermal Sediment.</title>
        <authorList>
            <person name="Zhou Z."/>
            <person name="Liu Y."/>
            <person name="Xu W."/>
            <person name="Pan J."/>
            <person name="Luo Z.H."/>
            <person name="Li M."/>
        </authorList>
    </citation>
    <scope>NUCLEOTIDE SEQUENCE [LARGE SCALE GENOMIC DNA]</scope>
    <source>
        <strain evidence="1">HyVt-570</strain>
    </source>
</reference>
<evidence type="ECO:0000313" key="1">
    <source>
        <dbReference type="EMBL" id="HGY09459.1"/>
    </source>
</evidence>
<accession>A0A7C4ZH51</accession>
<comment type="caution">
    <text evidence="1">The sequence shown here is derived from an EMBL/GenBank/DDBJ whole genome shotgun (WGS) entry which is preliminary data.</text>
</comment>
<sequence length="337" mass="36532">MPKFNIRRFTGRPSWATPSLVGVLLVALTLLAGCQPKPQKTLTNKLRPFQSGSLIDVESGGGMIASCSYGFHAQRYGQIGLVTAVHCTDTDFDYDGHFTSTNERIWQSYSDDSNPVARVSLKPNMVYYTDDAACEAVASAYPDFYIRWCLYADATFAPFVDQNKTGDEKFYLAGAVANLPLSKKETKLGPVDETHPNTYTGYGYAPLSDTPIYKIGATTGKTEGELPKNIPEYGNFIAQFPSDPRYFANLGVFFVVSDNTAPLVSSGDSGGGVFHATSYTEDPDGPFALTGITIGEAEYQGETLLVMEPLQDILDTLDVEVEIGGSGALGRPVVREN</sequence>